<keyword evidence="1" id="KW-0472">Membrane</keyword>
<evidence type="ECO:0000256" key="1">
    <source>
        <dbReference type="SAM" id="Phobius"/>
    </source>
</evidence>
<dbReference type="EnsemblPlants" id="Solyc01g106490.2.1">
    <property type="protein sequence ID" value="Solyc01g106490.2.1"/>
    <property type="gene ID" value="Solyc01g106490.2"/>
</dbReference>
<keyword evidence="1" id="KW-0812">Transmembrane</keyword>
<dbReference type="PaxDb" id="4081-Solyc01g106490.1.1"/>
<reference evidence="2" key="2">
    <citation type="submission" date="2019-01" db="UniProtKB">
        <authorList>
            <consortium name="EnsemblPlants"/>
        </authorList>
    </citation>
    <scope>IDENTIFICATION</scope>
    <source>
        <strain evidence="2">cv. Heinz 1706</strain>
    </source>
</reference>
<dbReference type="AlphaFoldDB" id="A0A3Q7ERR7"/>
<dbReference type="InParanoid" id="A0A3Q7ERR7"/>
<feature type="transmembrane region" description="Helical" evidence="1">
    <location>
        <begin position="25"/>
        <end position="50"/>
    </location>
</feature>
<dbReference type="Proteomes" id="UP000004994">
    <property type="component" value="Chromosome 1"/>
</dbReference>
<evidence type="ECO:0000313" key="2">
    <source>
        <dbReference type="EnsemblPlants" id="Solyc01g106490.2.1"/>
    </source>
</evidence>
<dbReference type="Gramene" id="Solyc01g106490.2.1">
    <property type="protein sequence ID" value="Solyc01g106490.2.1"/>
    <property type="gene ID" value="Solyc01g106490.2"/>
</dbReference>
<evidence type="ECO:0000313" key="3">
    <source>
        <dbReference type="Proteomes" id="UP000004994"/>
    </source>
</evidence>
<sequence length="56" mass="6732">MVTINQDNATILGKRPYFQFKFKKICLYMNLPFLYIVYTSTYSMSFIVYAHPIRLQ</sequence>
<protein>
    <submittedName>
        <fullName evidence="2">Uncharacterized protein</fullName>
    </submittedName>
</protein>
<reference evidence="2" key="1">
    <citation type="journal article" date="2012" name="Nature">
        <title>The tomato genome sequence provides insights into fleshy fruit evolution.</title>
        <authorList>
            <consortium name="Tomato Genome Consortium"/>
        </authorList>
    </citation>
    <scope>NUCLEOTIDE SEQUENCE [LARGE SCALE GENOMIC DNA]</scope>
    <source>
        <strain evidence="2">cv. Heinz 1706</strain>
    </source>
</reference>
<keyword evidence="3" id="KW-1185">Reference proteome</keyword>
<name>A0A3Q7ERR7_SOLLC</name>
<keyword evidence="1" id="KW-1133">Transmembrane helix</keyword>
<accession>A0A3Q7ERR7</accession>
<proteinExistence type="predicted"/>
<organism evidence="2">
    <name type="scientific">Solanum lycopersicum</name>
    <name type="common">Tomato</name>
    <name type="synonym">Lycopersicon esculentum</name>
    <dbReference type="NCBI Taxonomy" id="4081"/>
    <lineage>
        <taxon>Eukaryota</taxon>
        <taxon>Viridiplantae</taxon>
        <taxon>Streptophyta</taxon>
        <taxon>Embryophyta</taxon>
        <taxon>Tracheophyta</taxon>
        <taxon>Spermatophyta</taxon>
        <taxon>Magnoliopsida</taxon>
        <taxon>eudicotyledons</taxon>
        <taxon>Gunneridae</taxon>
        <taxon>Pentapetalae</taxon>
        <taxon>asterids</taxon>
        <taxon>lamiids</taxon>
        <taxon>Solanales</taxon>
        <taxon>Solanaceae</taxon>
        <taxon>Solanoideae</taxon>
        <taxon>Solaneae</taxon>
        <taxon>Solanum</taxon>
        <taxon>Solanum subgen. Lycopersicon</taxon>
    </lineage>
</organism>